<dbReference type="Proteomes" id="UP001157502">
    <property type="component" value="Chromosome 18"/>
</dbReference>
<keyword evidence="2" id="KW-1185">Reference proteome</keyword>
<dbReference type="EMBL" id="CM055745">
    <property type="protein sequence ID" value="KAJ7997870.1"/>
    <property type="molecule type" value="Genomic_DNA"/>
</dbReference>
<organism evidence="1 2">
    <name type="scientific">Dallia pectoralis</name>
    <name type="common">Alaska blackfish</name>
    <dbReference type="NCBI Taxonomy" id="75939"/>
    <lineage>
        <taxon>Eukaryota</taxon>
        <taxon>Metazoa</taxon>
        <taxon>Chordata</taxon>
        <taxon>Craniata</taxon>
        <taxon>Vertebrata</taxon>
        <taxon>Euteleostomi</taxon>
        <taxon>Actinopterygii</taxon>
        <taxon>Neopterygii</taxon>
        <taxon>Teleostei</taxon>
        <taxon>Protacanthopterygii</taxon>
        <taxon>Esociformes</taxon>
        <taxon>Umbridae</taxon>
        <taxon>Dallia</taxon>
    </lineage>
</organism>
<sequence length="139" mass="15263">MEGTCRPHVVYPLRYVSPQAGSALGGQRDKVFPSLGVATFSCTRLLHARLAVTDALRSYMSCSDSLNSAMVVWLALLPPLAFSAFSLSSLTRVGWRNDLGRSGAEFQSSTSSPRSRWFVLSIALICTQYWLCEEILLSP</sequence>
<proteinExistence type="predicted"/>
<comment type="caution">
    <text evidence="1">The sequence shown here is derived from an EMBL/GenBank/DDBJ whole genome shotgun (WGS) entry which is preliminary data.</text>
</comment>
<accession>A0ACC2G2U9</accession>
<protein>
    <submittedName>
        <fullName evidence="1">Uncharacterized protein</fullName>
    </submittedName>
</protein>
<gene>
    <name evidence="1" type="ORF">DPEC_G00216650</name>
</gene>
<evidence type="ECO:0000313" key="1">
    <source>
        <dbReference type="EMBL" id="KAJ7997870.1"/>
    </source>
</evidence>
<name>A0ACC2G2U9_DALPE</name>
<evidence type="ECO:0000313" key="2">
    <source>
        <dbReference type="Proteomes" id="UP001157502"/>
    </source>
</evidence>
<reference evidence="1" key="1">
    <citation type="submission" date="2021-05" db="EMBL/GenBank/DDBJ databases">
        <authorList>
            <person name="Pan Q."/>
            <person name="Jouanno E."/>
            <person name="Zahm M."/>
            <person name="Klopp C."/>
            <person name="Cabau C."/>
            <person name="Louis A."/>
            <person name="Berthelot C."/>
            <person name="Parey E."/>
            <person name="Roest Crollius H."/>
            <person name="Montfort J."/>
            <person name="Robinson-Rechavi M."/>
            <person name="Bouchez O."/>
            <person name="Lampietro C."/>
            <person name="Lopez Roques C."/>
            <person name="Donnadieu C."/>
            <person name="Postlethwait J."/>
            <person name="Bobe J."/>
            <person name="Dillon D."/>
            <person name="Chandos A."/>
            <person name="von Hippel F."/>
            <person name="Guiguen Y."/>
        </authorList>
    </citation>
    <scope>NUCLEOTIDE SEQUENCE</scope>
    <source>
        <strain evidence="1">YG-Jan2019</strain>
    </source>
</reference>